<dbReference type="EMBL" id="BARV01025460">
    <property type="protein sequence ID" value="GAI44551.1"/>
    <property type="molecule type" value="Genomic_DNA"/>
</dbReference>
<sequence length="32" mass="4001">CVKEFKNYFKDEKYLYEEKVQVQKLFPSVEKI</sequence>
<protein>
    <submittedName>
        <fullName evidence="1">Uncharacterized protein</fullName>
    </submittedName>
</protein>
<comment type="caution">
    <text evidence="1">The sequence shown here is derived from an EMBL/GenBank/DDBJ whole genome shotgun (WGS) entry which is preliminary data.</text>
</comment>
<reference evidence="1" key="1">
    <citation type="journal article" date="2014" name="Front. Microbiol.">
        <title>High frequency of phylogenetically diverse reductive dehalogenase-homologous genes in deep subseafloor sedimentary metagenomes.</title>
        <authorList>
            <person name="Kawai M."/>
            <person name="Futagami T."/>
            <person name="Toyoda A."/>
            <person name="Takaki Y."/>
            <person name="Nishi S."/>
            <person name="Hori S."/>
            <person name="Arai W."/>
            <person name="Tsubouchi T."/>
            <person name="Morono Y."/>
            <person name="Uchiyama I."/>
            <person name="Ito T."/>
            <person name="Fujiyama A."/>
            <person name="Inagaki F."/>
            <person name="Takami H."/>
        </authorList>
    </citation>
    <scope>NUCLEOTIDE SEQUENCE</scope>
    <source>
        <strain evidence="1">Expedition CK06-06</strain>
    </source>
</reference>
<accession>X1PPY0</accession>
<proteinExistence type="predicted"/>
<name>X1PPY0_9ZZZZ</name>
<gene>
    <name evidence="1" type="ORF">S06H3_41334</name>
</gene>
<feature type="non-terminal residue" evidence="1">
    <location>
        <position position="1"/>
    </location>
</feature>
<organism evidence="1">
    <name type="scientific">marine sediment metagenome</name>
    <dbReference type="NCBI Taxonomy" id="412755"/>
    <lineage>
        <taxon>unclassified sequences</taxon>
        <taxon>metagenomes</taxon>
        <taxon>ecological metagenomes</taxon>
    </lineage>
</organism>
<evidence type="ECO:0000313" key="1">
    <source>
        <dbReference type="EMBL" id="GAI44551.1"/>
    </source>
</evidence>
<dbReference type="AlphaFoldDB" id="X1PPY0"/>